<dbReference type="GO" id="GO:0008360">
    <property type="term" value="P:regulation of cell shape"/>
    <property type="evidence" value="ECO:0007669"/>
    <property type="project" value="TreeGrafter"/>
</dbReference>
<dbReference type="GO" id="GO:0008045">
    <property type="term" value="P:motor neuron axon guidance"/>
    <property type="evidence" value="ECO:0007669"/>
    <property type="project" value="TreeGrafter"/>
</dbReference>
<evidence type="ECO:0000313" key="3">
    <source>
        <dbReference type="Proteomes" id="UP000230423"/>
    </source>
</evidence>
<dbReference type="InterPro" id="IPR031148">
    <property type="entry name" value="Plexin"/>
</dbReference>
<reference evidence="2 3" key="1">
    <citation type="submission" date="2015-09" db="EMBL/GenBank/DDBJ databases">
        <title>Draft genome of the parasitic nematode Teladorsagia circumcincta isolate WARC Sus (inbred).</title>
        <authorList>
            <person name="Mitreva M."/>
        </authorList>
    </citation>
    <scope>NUCLEOTIDE SEQUENCE [LARGE SCALE GENOMIC DNA]</scope>
    <source>
        <strain evidence="2 3">S</strain>
    </source>
</reference>
<dbReference type="GO" id="GO:0017154">
    <property type="term" value="F:semaphorin receptor activity"/>
    <property type="evidence" value="ECO:0007669"/>
    <property type="project" value="InterPro"/>
</dbReference>
<dbReference type="PANTHER" id="PTHR22625">
    <property type="entry name" value="PLEXIN"/>
    <property type="match status" value="1"/>
</dbReference>
<dbReference type="OrthoDB" id="125363at2759"/>
<sequence>FKPSSGPIEGGTEITITGRDLGSTIDDVKDRVFVAGSRCPVTHYEISKKIVCRVEKGSSSGPVRVTVGKTGSRTAESSLLYSFVETHAFSAYPPFAPVSGGTK</sequence>
<dbReference type="GO" id="GO:0050772">
    <property type="term" value="P:positive regulation of axonogenesis"/>
    <property type="evidence" value="ECO:0007669"/>
    <property type="project" value="TreeGrafter"/>
</dbReference>
<dbReference type="EMBL" id="KZ398436">
    <property type="protein sequence ID" value="PIO54312.1"/>
    <property type="molecule type" value="Genomic_DNA"/>
</dbReference>
<accession>A0A2G9T9U1</accession>
<dbReference type="Pfam" id="PF01833">
    <property type="entry name" value="TIG"/>
    <property type="match status" value="1"/>
</dbReference>
<feature type="non-terminal residue" evidence="2">
    <location>
        <position position="103"/>
    </location>
</feature>
<dbReference type="GO" id="GO:0097374">
    <property type="term" value="P:sensory neuron axon guidance"/>
    <property type="evidence" value="ECO:0007669"/>
    <property type="project" value="TreeGrafter"/>
</dbReference>
<dbReference type="InterPro" id="IPR014756">
    <property type="entry name" value="Ig_E-set"/>
</dbReference>
<dbReference type="AlphaFoldDB" id="A0A2G9T9U1"/>
<dbReference type="Gene3D" id="2.60.40.10">
    <property type="entry name" value="Immunoglobulins"/>
    <property type="match status" value="1"/>
</dbReference>
<gene>
    <name evidence="2" type="ORF">TELCIR_24328</name>
</gene>
<dbReference type="GO" id="GO:0005886">
    <property type="term" value="C:plasma membrane"/>
    <property type="evidence" value="ECO:0007669"/>
    <property type="project" value="TreeGrafter"/>
</dbReference>
<dbReference type="Proteomes" id="UP000230423">
    <property type="component" value="Unassembled WGS sequence"/>
</dbReference>
<dbReference type="PANTHER" id="PTHR22625:SF44">
    <property type="entry name" value="PLEXIN-B"/>
    <property type="match status" value="1"/>
</dbReference>
<keyword evidence="3" id="KW-1185">Reference proteome</keyword>
<feature type="non-terminal residue" evidence="2">
    <location>
        <position position="1"/>
    </location>
</feature>
<dbReference type="GO" id="GO:0007162">
    <property type="term" value="P:negative regulation of cell adhesion"/>
    <property type="evidence" value="ECO:0007669"/>
    <property type="project" value="TreeGrafter"/>
</dbReference>
<dbReference type="SMART" id="SM00429">
    <property type="entry name" value="IPT"/>
    <property type="match status" value="1"/>
</dbReference>
<dbReference type="InterPro" id="IPR013783">
    <property type="entry name" value="Ig-like_fold"/>
</dbReference>
<evidence type="ECO:0000259" key="1">
    <source>
        <dbReference type="SMART" id="SM00429"/>
    </source>
</evidence>
<organism evidence="2 3">
    <name type="scientific">Teladorsagia circumcincta</name>
    <name type="common">Brown stomach worm</name>
    <name type="synonym">Ostertagia circumcincta</name>
    <dbReference type="NCBI Taxonomy" id="45464"/>
    <lineage>
        <taxon>Eukaryota</taxon>
        <taxon>Metazoa</taxon>
        <taxon>Ecdysozoa</taxon>
        <taxon>Nematoda</taxon>
        <taxon>Chromadorea</taxon>
        <taxon>Rhabditida</taxon>
        <taxon>Rhabditina</taxon>
        <taxon>Rhabditomorpha</taxon>
        <taxon>Strongyloidea</taxon>
        <taxon>Trichostrongylidae</taxon>
        <taxon>Teladorsagia</taxon>
    </lineage>
</organism>
<proteinExistence type="predicted"/>
<dbReference type="SUPFAM" id="SSF81296">
    <property type="entry name" value="E set domains"/>
    <property type="match status" value="1"/>
</dbReference>
<protein>
    <submittedName>
        <fullName evidence="2">IPT/TIG domain protein</fullName>
    </submittedName>
</protein>
<dbReference type="GO" id="GO:0030334">
    <property type="term" value="P:regulation of cell migration"/>
    <property type="evidence" value="ECO:0007669"/>
    <property type="project" value="TreeGrafter"/>
</dbReference>
<name>A0A2G9T9U1_TELCI</name>
<dbReference type="GO" id="GO:0002116">
    <property type="term" value="C:semaphorin receptor complex"/>
    <property type="evidence" value="ECO:0007669"/>
    <property type="project" value="TreeGrafter"/>
</dbReference>
<feature type="domain" description="IPT/TIG" evidence="1">
    <location>
        <begin position="1"/>
        <end position="84"/>
    </location>
</feature>
<evidence type="ECO:0000313" key="2">
    <source>
        <dbReference type="EMBL" id="PIO54312.1"/>
    </source>
</evidence>
<dbReference type="InterPro" id="IPR002909">
    <property type="entry name" value="IPT_dom"/>
</dbReference>